<dbReference type="PANTHER" id="PTHR30109:SF4">
    <property type="entry name" value="CARBON MONOXIDE DEHYDROGENASE"/>
    <property type="match status" value="1"/>
</dbReference>
<dbReference type="PANTHER" id="PTHR30109">
    <property type="entry name" value="HYDROXYLAMINE REDUCTASE"/>
    <property type="match status" value="1"/>
</dbReference>
<name>X0YB13_9ZZZZ</name>
<keyword evidence="1" id="KW-0479">Metal-binding</keyword>
<dbReference type="InterPro" id="IPR004137">
    <property type="entry name" value="HCP/CODH"/>
</dbReference>
<reference evidence="4" key="1">
    <citation type="journal article" date="2014" name="Front. Microbiol.">
        <title>High frequency of phylogenetically diverse reductive dehalogenase-homologous genes in deep subseafloor sedimentary metagenomes.</title>
        <authorList>
            <person name="Kawai M."/>
            <person name="Futagami T."/>
            <person name="Toyoda A."/>
            <person name="Takaki Y."/>
            <person name="Nishi S."/>
            <person name="Hori S."/>
            <person name="Arai W."/>
            <person name="Tsubouchi T."/>
            <person name="Morono Y."/>
            <person name="Uchiyama I."/>
            <person name="Ito T."/>
            <person name="Fujiyama A."/>
            <person name="Inagaki F."/>
            <person name="Takami H."/>
        </authorList>
    </citation>
    <scope>NUCLEOTIDE SEQUENCE</scope>
    <source>
        <strain evidence="4">Expedition CK06-06</strain>
    </source>
</reference>
<evidence type="ECO:0000313" key="4">
    <source>
        <dbReference type="EMBL" id="GAG34046.1"/>
    </source>
</evidence>
<dbReference type="InterPro" id="IPR011254">
    <property type="entry name" value="Prismane-like_sf"/>
</dbReference>
<dbReference type="Pfam" id="PF03063">
    <property type="entry name" value="Prismane"/>
    <property type="match status" value="1"/>
</dbReference>
<dbReference type="SUPFAM" id="SSF56821">
    <property type="entry name" value="Prismane protein-like"/>
    <property type="match status" value="1"/>
</dbReference>
<dbReference type="GO" id="GO:0050418">
    <property type="term" value="F:hydroxylamine reductase activity"/>
    <property type="evidence" value="ECO:0007669"/>
    <property type="project" value="TreeGrafter"/>
</dbReference>
<dbReference type="GO" id="GO:0004601">
    <property type="term" value="F:peroxidase activity"/>
    <property type="evidence" value="ECO:0007669"/>
    <property type="project" value="TreeGrafter"/>
</dbReference>
<dbReference type="EMBL" id="BARS01041604">
    <property type="protein sequence ID" value="GAG34046.1"/>
    <property type="molecule type" value="Genomic_DNA"/>
</dbReference>
<organism evidence="4">
    <name type="scientific">marine sediment metagenome</name>
    <dbReference type="NCBI Taxonomy" id="412755"/>
    <lineage>
        <taxon>unclassified sequences</taxon>
        <taxon>metagenomes</taxon>
        <taxon>ecological metagenomes</taxon>
    </lineage>
</organism>
<feature type="non-terminal residue" evidence="4">
    <location>
        <position position="1"/>
    </location>
</feature>
<dbReference type="GO" id="GO:0051536">
    <property type="term" value="F:iron-sulfur cluster binding"/>
    <property type="evidence" value="ECO:0007669"/>
    <property type="project" value="UniProtKB-KW"/>
</dbReference>
<proteinExistence type="predicted"/>
<evidence type="ECO:0000256" key="1">
    <source>
        <dbReference type="ARBA" id="ARBA00022723"/>
    </source>
</evidence>
<evidence type="ECO:0000256" key="3">
    <source>
        <dbReference type="ARBA" id="ARBA00023014"/>
    </source>
</evidence>
<protein>
    <submittedName>
        <fullName evidence="4">Uncharacterized protein</fullName>
    </submittedName>
</protein>
<dbReference type="InterPro" id="IPR016099">
    <property type="entry name" value="Prismane-like_a/b-sand"/>
</dbReference>
<gene>
    <name evidence="4" type="ORF">S01H1_63251</name>
</gene>
<keyword evidence="3" id="KW-0411">Iron-sulfur</keyword>
<comment type="caution">
    <text evidence="4">The sequence shown here is derived from an EMBL/GenBank/DDBJ whole genome shotgun (WGS) entry which is preliminary data.</text>
</comment>
<dbReference type="AlphaFoldDB" id="X0YB13"/>
<sequence>EVVKAGGLGNDIQDLPAAGSAPEWMSEKAISIGHYFVSSGVYTVFGYHLPTTGAPVFQNYLFEELEKLYGGMWDLEADPIKHARKMIAHIDKKRKALGIDKARERVLMDMADRQKLEA</sequence>
<accession>X0YB13</accession>
<keyword evidence="2" id="KW-0408">Iron</keyword>
<dbReference type="Gene3D" id="3.40.50.2030">
    <property type="match status" value="1"/>
</dbReference>
<dbReference type="GO" id="GO:0042542">
    <property type="term" value="P:response to hydrogen peroxide"/>
    <property type="evidence" value="ECO:0007669"/>
    <property type="project" value="TreeGrafter"/>
</dbReference>
<evidence type="ECO:0000256" key="2">
    <source>
        <dbReference type="ARBA" id="ARBA00023004"/>
    </source>
</evidence>
<dbReference type="GO" id="GO:0046872">
    <property type="term" value="F:metal ion binding"/>
    <property type="evidence" value="ECO:0007669"/>
    <property type="project" value="UniProtKB-KW"/>
</dbReference>